<dbReference type="NCBIfam" id="NF040521">
    <property type="entry name" value="C45_proenzyme"/>
    <property type="match status" value="1"/>
</dbReference>
<dbReference type="AlphaFoldDB" id="A0A401YDE1"/>
<dbReference type="Gene3D" id="1.10.10.2120">
    <property type="match status" value="1"/>
</dbReference>
<dbReference type="OrthoDB" id="8109453at2"/>
<name>A0A401YDE1_9ACTN</name>
<keyword evidence="4" id="KW-1185">Reference proteome</keyword>
<accession>A0A401YDE1</accession>
<dbReference type="InterPro" id="IPR047801">
    <property type="entry name" value="Peptidase_C45"/>
</dbReference>
<sequence length="371" mass="39388">MTTLEVPPSPRPRRHVAVAAEDPHTRGVARGEQLRDGIPAALDAYDRLFALGGITPARVRADAERALDTIGRFHAGARAEIEGIAHGAGLDPWRVAALNARTEILARSAAVPPGECTTIVRSVAAEPGRPARTFGVQTWDWHVELRDLWHTVESRGGRYDFVGITEHGILGKIGVNGAGLALHFNILGHERDGVGGVPMHVLAAIVLGEAGGVAEAVEIIRGAPIASSGSFALFDEGEAVLLDLSPVGVFEIRPEPAEGYLLRTNHFLTPLPAEAEKSRLYQPDSGERYDFVRARLARAEPPATPAGLARLLVTGPGEPPVTCVPDPAQPLGARWASLATVTLEPADRTAHVLDGTPADADSRPWRRLTAG</sequence>
<organism evidence="3 4">
    <name type="scientific">Embleya hyalina</name>
    <dbReference type="NCBI Taxonomy" id="516124"/>
    <lineage>
        <taxon>Bacteria</taxon>
        <taxon>Bacillati</taxon>
        <taxon>Actinomycetota</taxon>
        <taxon>Actinomycetes</taxon>
        <taxon>Kitasatosporales</taxon>
        <taxon>Streptomycetaceae</taxon>
        <taxon>Embleya</taxon>
    </lineage>
</organism>
<keyword evidence="3" id="KW-0808">Transferase</keyword>
<proteinExistence type="predicted"/>
<feature type="domain" description="Peptidase C45 hydrolase" evidence="2">
    <location>
        <begin position="134"/>
        <end position="313"/>
    </location>
</feature>
<evidence type="ECO:0000313" key="4">
    <source>
        <dbReference type="Proteomes" id="UP000286931"/>
    </source>
</evidence>
<evidence type="ECO:0000256" key="1">
    <source>
        <dbReference type="SAM" id="MobiDB-lite"/>
    </source>
</evidence>
<dbReference type="InterPro" id="IPR005079">
    <property type="entry name" value="Peptidase_C45_hydrolase"/>
</dbReference>
<evidence type="ECO:0000313" key="3">
    <source>
        <dbReference type="EMBL" id="GCD92610.1"/>
    </source>
</evidence>
<dbReference type="Pfam" id="PF03417">
    <property type="entry name" value="AAT"/>
    <property type="match status" value="1"/>
</dbReference>
<protein>
    <submittedName>
        <fullName evidence="3">Acyl-CoA--6-aminopenicillanic acid acyl-transferase</fullName>
    </submittedName>
</protein>
<dbReference type="InterPro" id="IPR047794">
    <property type="entry name" value="C45_proenzyme-like"/>
</dbReference>
<dbReference type="PANTHER" id="PTHR34180">
    <property type="entry name" value="PEPTIDASE C45"/>
    <property type="match status" value="1"/>
</dbReference>
<dbReference type="Proteomes" id="UP000286931">
    <property type="component" value="Unassembled WGS sequence"/>
</dbReference>
<dbReference type="Gene3D" id="3.60.60.10">
    <property type="entry name" value="Penicillin V Acylase, Chain A"/>
    <property type="match status" value="1"/>
</dbReference>
<dbReference type="RefSeq" id="WP_126634962.1">
    <property type="nucleotide sequence ID" value="NZ_BIFH01000013.1"/>
</dbReference>
<reference evidence="3 4" key="1">
    <citation type="submission" date="2018-12" db="EMBL/GenBank/DDBJ databases">
        <title>Draft genome sequence of Embleya hyalina NBRC 13850T.</title>
        <authorList>
            <person name="Komaki H."/>
            <person name="Hosoyama A."/>
            <person name="Kimura A."/>
            <person name="Ichikawa N."/>
            <person name="Tamura T."/>
        </authorList>
    </citation>
    <scope>NUCLEOTIDE SEQUENCE [LARGE SCALE GENOMIC DNA]</scope>
    <source>
        <strain evidence="3 4">NBRC 13850</strain>
    </source>
</reference>
<evidence type="ECO:0000259" key="2">
    <source>
        <dbReference type="Pfam" id="PF03417"/>
    </source>
</evidence>
<feature type="region of interest" description="Disordered" evidence="1">
    <location>
        <begin position="349"/>
        <end position="371"/>
    </location>
</feature>
<dbReference type="GO" id="GO:0016740">
    <property type="term" value="F:transferase activity"/>
    <property type="evidence" value="ECO:0007669"/>
    <property type="project" value="UniProtKB-KW"/>
</dbReference>
<dbReference type="PANTHER" id="PTHR34180:SF1">
    <property type="entry name" value="BETA-ALANYL-DOPAMINE_CARCININE HYDROLASE"/>
    <property type="match status" value="1"/>
</dbReference>
<dbReference type="EMBL" id="BIFH01000013">
    <property type="protein sequence ID" value="GCD92610.1"/>
    <property type="molecule type" value="Genomic_DNA"/>
</dbReference>
<gene>
    <name evidence="3" type="ORF">EHYA_00249</name>
</gene>
<comment type="caution">
    <text evidence="3">The sequence shown here is derived from an EMBL/GenBank/DDBJ whole genome shotgun (WGS) entry which is preliminary data.</text>
</comment>